<feature type="domain" description="DUF202" evidence="6">
    <location>
        <begin position="10"/>
        <end position="66"/>
    </location>
</feature>
<evidence type="ECO:0000256" key="2">
    <source>
        <dbReference type="ARBA" id="ARBA00022692"/>
    </source>
</evidence>
<evidence type="ECO:0000256" key="5">
    <source>
        <dbReference type="SAM" id="Phobius"/>
    </source>
</evidence>
<protein>
    <recommendedName>
        <fullName evidence="6">DUF202 domain-containing protein</fullName>
    </recommendedName>
</protein>
<evidence type="ECO:0000256" key="1">
    <source>
        <dbReference type="ARBA" id="ARBA00004127"/>
    </source>
</evidence>
<dbReference type="InterPro" id="IPR003807">
    <property type="entry name" value="DUF202"/>
</dbReference>
<evidence type="ECO:0000256" key="4">
    <source>
        <dbReference type="ARBA" id="ARBA00023136"/>
    </source>
</evidence>
<feature type="transmembrane region" description="Helical" evidence="5">
    <location>
        <begin position="47"/>
        <end position="64"/>
    </location>
</feature>
<keyword evidence="3 5" id="KW-1133">Transmembrane helix</keyword>
<comment type="subcellular location">
    <subcellularLocation>
        <location evidence="1">Endomembrane system</location>
        <topology evidence="1">Multi-pass membrane protein</topology>
    </subcellularLocation>
</comment>
<evidence type="ECO:0000313" key="7">
    <source>
        <dbReference type="EMBL" id="VVU94890.1"/>
    </source>
</evidence>
<keyword evidence="2 5" id="KW-0812">Transmembrane</keyword>
<accession>A0A5E8CM63</accession>
<dbReference type="AlphaFoldDB" id="A0A5E8CM63"/>
<feature type="transmembrane region" description="Helical" evidence="5">
    <location>
        <begin position="84"/>
        <end position="102"/>
    </location>
</feature>
<sequence>MKSSQLGKIRTVLASDRTFLSMIRTNAIFIGLSVLMAKNGYSNISKIILTVAALCIFYITCSYYNQKKKLIAKYYLDFDIYFNYLNFIYALLIFFIILILLFDQFGIIPLSVLNKVMNKA</sequence>
<feature type="transmembrane region" description="Helical" evidence="5">
    <location>
        <begin position="21"/>
        <end position="41"/>
    </location>
</feature>
<evidence type="ECO:0000256" key="3">
    <source>
        <dbReference type="ARBA" id="ARBA00022989"/>
    </source>
</evidence>
<keyword evidence="4 5" id="KW-0472">Membrane</keyword>
<evidence type="ECO:0000259" key="6">
    <source>
        <dbReference type="Pfam" id="PF02656"/>
    </source>
</evidence>
<name>A0A5E8CM63_9ZZZZ</name>
<reference evidence="7" key="1">
    <citation type="submission" date="2019-09" db="EMBL/GenBank/DDBJ databases">
        <authorList>
            <person name="Needham M D."/>
        </authorList>
    </citation>
    <scope>NUCLEOTIDE SEQUENCE</scope>
</reference>
<organism evidence="7">
    <name type="scientific">seawater metagenome</name>
    <dbReference type="NCBI Taxonomy" id="1561972"/>
    <lineage>
        <taxon>unclassified sequences</taxon>
        <taxon>metagenomes</taxon>
        <taxon>ecological metagenomes</taxon>
    </lineage>
</organism>
<dbReference type="EMBL" id="CABVLZ010000002">
    <property type="protein sequence ID" value="VVU94890.1"/>
    <property type="molecule type" value="Genomic_DNA"/>
</dbReference>
<dbReference type="Pfam" id="PF02656">
    <property type="entry name" value="DUF202"/>
    <property type="match status" value="1"/>
</dbReference>
<gene>
    <name evidence="7" type="ORF">CPAV1605_615</name>
</gene>
<dbReference type="GO" id="GO:0012505">
    <property type="term" value="C:endomembrane system"/>
    <property type="evidence" value="ECO:0007669"/>
    <property type="project" value="UniProtKB-SubCell"/>
</dbReference>
<proteinExistence type="predicted"/>